<organism evidence="5 6">
    <name type="scientific">Gulo gulo</name>
    <name type="common">Wolverine</name>
    <name type="synonym">Gluton</name>
    <dbReference type="NCBI Taxonomy" id="48420"/>
    <lineage>
        <taxon>Eukaryota</taxon>
        <taxon>Metazoa</taxon>
        <taxon>Chordata</taxon>
        <taxon>Craniata</taxon>
        <taxon>Vertebrata</taxon>
        <taxon>Euteleostomi</taxon>
        <taxon>Mammalia</taxon>
        <taxon>Eutheria</taxon>
        <taxon>Laurasiatheria</taxon>
        <taxon>Carnivora</taxon>
        <taxon>Caniformia</taxon>
        <taxon>Musteloidea</taxon>
        <taxon>Mustelidae</taxon>
        <taxon>Guloninae</taxon>
        <taxon>Gulo</taxon>
    </lineage>
</organism>
<protein>
    <recommendedName>
        <fullName evidence="2 3">Vacuolar protein sorting-associated protein 51 homolog</fullName>
    </recommendedName>
</protein>
<comment type="subcellular location">
    <subcellularLocation>
        <location evidence="3">Golgi apparatus</location>
        <location evidence="3">trans-Golgi network</location>
    </subcellularLocation>
    <subcellularLocation>
        <location evidence="3">Recycling endosome</location>
    </subcellularLocation>
    <text evidence="3">Localizes to the trans-Golgi network as part of the GARP complex, while it localizes to recycling endosomes as part of the EARP complex.</text>
</comment>
<sequence>MAAAAAGPGTGSGPGDSPEGPEAEAPERRRKAHGMLKIYYGLSEGETAGRPAGSDPLDPTDLNGAHFDPEVYLDKLRRECPLAQLMDSETDMVRQIRALDSDMQTLVYENYNKFISATDTIRKMKNDFRKMEDEMDRLATNMAVITDFSARISATLQDRHERITKLAGVHALLRKLQFLFELPSRLTKCVELGAYGQAVRYQGRA</sequence>
<dbReference type="Proteomes" id="UP000269945">
    <property type="component" value="Unassembled WGS sequence"/>
</dbReference>
<dbReference type="GO" id="GO:0007030">
    <property type="term" value="P:Golgi organization"/>
    <property type="evidence" value="ECO:0007669"/>
    <property type="project" value="UniProtKB-UniRule"/>
</dbReference>
<evidence type="ECO:0000313" key="6">
    <source>
        <dbReference type="Proteomes" id="UP000269945"/>
    </source>
</evidence>
<keyword evidence="3" id="KW-0813">Transport</keyword>
<reference evidence="5 6" key="1">
    <citation type="submission" date="2018-10" db="EMBL/GenBank/DDBJ databases">
        <authorList>
            <person name="Ekblom R."/>
            <person name="Jareborg N."/>
        </authorList>
    </citation>
    <scope>NUCLEOTIDE SEQUENCE [LARGE SCALE GENOMIC DNA]</scope>
    <source>
        <tissue evidence="5">Muscle</tissue>
    </source>
</reference>
<dbReference type="GO" id="GO:0032456">
    <property type="term" value="P:endocytic recycling"/>
    <property type="evidence" value="ECO:0007669"/>
    <property type="project" value="UniProtKB-UniRule"/>
</dbReference>
<dbReference type="GO" id="GO:0016020">
    <property type="term" value="C:membrane"/>
    <property type="evidence" value="ECO:0007669"/>
    <property type="project" value="TreeGrafter"/>
</dbReference>
<dbReference type="GO" id="GO:0015031">
    <property type="term" value="P:protein transport"/>
    <property type="evidence" value="ECO:0007669"/>
    <property type="project" value="UniProtKB-UniRule"/>
</dbReference>
<dbReference type="GO" id="GO:0048193">
    <property type="term" value="P:Golgi vesicle transport"/>
    <property type="evidence" value="ECO:0007669"/>
    <property type="project" value="TreeGrafter"/>
</dbReference>
<evidence type="ECO:0000256" key="4">
    <source>
        <dbReference type="SAM" id="MobiDB-lite"/>
    </source>
</evidence>
<dbReference type="Pfam" id="PF08700">
    <property type="entry name" value="VPS51_Exo84_N"/>
    <property type="match status" value="1"/>
</dbReference>
<proteinExistence type="inferred from homology"/>
<dbReference type="GO" id="GO:0000938">
    <property type="term" value="C:GARP complex"/>
    <property type="evidence" value="ECO:0007669"/>
    <property type="project" value="UniProtKB-UniRule"/>
</dbReference>
<dbReference type="GO" id="GO:1990745">
    <property type="term" value="C:EARP complex"/>
    <property type="evidence" value="ECO:0007669"/>
    <property type="project" value="UniProtKB-UniRule"/>
</dbReference>
<comment type="similarity">
    <text evidence="1 3">Belongs to the VPS51 family.</text>
</comment>
<dbReference type="GO" id="GO:0005829">
    <property type="term" value="C:cytosol"/>
    <property type="evidence" value="ECO:0007669"/>
    <property type="project" value="GOC"/>
</dbReference>
<feature type="region of interest" description="Disordered" evidence="4">
    <location>
        <begin position="1"/>
        <end position="31"/>
    </location>
</feature>
<keyword evidence="3" id="KW-0333">Golgi apparatus</keyword>
<comment type="caution">
    <text evidence="5">The sequence shown here is derived from an EMBL/GenBank/DDBJ whole genome shotgun (WGS) entry which is preliminary data.</text>
</comment>
<dbReference type="EMBL" id="CYRY02042866">
    <property type="protein sequence ID" value="VCX36841.1"/>
    <property type="molecule type" value="Genomic_DNA"/>
</dbReference>
<dbReference type="GO" id="GO:0042147">
    <property type="term" value="P:retrograde transport, endosome to Golgi"/>
    <property type="evidence" value="ECO:0007669"/>
    <property type="project" value="UniProtKB-UniRule"/>
</dbReference>
<keyword evidence="6" id="KW-1185">Reference proteome</keyword>
<dbReference type="PANTHER" id="PTHR15954">
    <property type="entry name" value="VACUOLAR PROTEIN SORTING-ASSOCIATED PROTEIN 51 HOMOLOG"/>
    <property type="match status" value="1"/>
</dbReference>
<evidence type="ECO:0000313" key="5">
    <source>
        <dbReference type="EMBL" id="VCX36841.1"/>
    </source>
</evidence>
<keyword evidence="3" id="KW-0445">Lipid transport</keyword>
<dbReference type="GO" id="GO:0006869">
    <property type="term" value="P:lipid transport"/>
    <property type="evidence" value="ECO:0007669"/>
    <property type="project" value="UniProtKB-UniRule"/>
</dbReference>
<evidence type="ECO:0000256" key="1">
    <source>
        <dbReference type="ARBA" id="ARBA00006080"/>
    </source>
</evidence>
<dbReference type="PANTHER" id="PTHR15954:SF4">
    <property type="entry name" value="VACUOLAR PROTEIN SORTING-ASSOCIATED PROTEIN 51 HOMOLOG"/>
    <property type="match status" value="1"/>
</dbReference>
<evidence type="ECO:0000256" key="3">
    <source>
        <dbReference type="RuleBase" id="RU368010"/>
    </source>
</evidence>
<dbReference type="GO" id="GO:0007041">
    <property type="term" value="P:lysosomal transport"/>
    <property type="evidence" value="ECO:0007669"/>
    <property type="project" value="TreeGrafter"/>
</dbReference>
<accession>A0A9X9M554</accession>
<dbReference type="AlphaFoldDB" id="A0A9X9M554"/>
<keyword evidence="3" id="KW-0967">Endosome</keyword>
<gene>
    <name evidence="5" type="ORF">BN2614_LOCUS7</name>
</gene>
<feature type="non-terminal residue" evidence="5">
    <location>
        <position position="205"/>
    </location>
</feature>
<name>A0A9X9M554_GULGU</name>
<comment type="subunit">
    <text evidence="3">Component of the Golgi-associated retrograde protein (GARP) complex. Component of the endosome-associated retrograde protein (EARP) complex.</text>
</comment>
<dbReference type="InterPro" id="IPR014812">
    <property type="entry name" value="Vps51"/>
</dbReference>
<keyword evidence="3" id="KW-0653">Protein transport</keyword>
<evidence type="ECO:0000256" key="2">
    <source>
        <dbReference type="ARBA" id="ARBA00016122"/>
    </source>
</evidence>
<comment type="function">
    <text evidence="3">Involved in retrograde transport from early and late endosomes to the late Golgi. The GARP complex is required for the maintenance of protein retrieval from endosomes to the TGN, acid hydrolase sorting, lysosome function, endosomal cholesterol traffic and autophagy. Acts as component of the EARP complex that is involved in endocytic recycling.</text>
</comment>